<evidence type="ECO:0000256" key="2">
    <source>
        <dbReference type="ARBA" id="ARBA00022617"/>
    </source>
</evidence>
<dbReference type="GO" id="GO:0046872">
    <property type="term" value="F:metal ion binding"/>
    <property type="evidence" value="ECO:0007669"/>
    <property type="project" value="UniProtKB-KW"/>
</dbReference>
<keyword evidence="6 8" id="KW-0503">Monooxygenase</keyword>
<dbReference type="EMBL" id="JBJQOH010000001">
    <property type="protein sequence ID" value="KAL3699015.1"/>
    <property type="molecule type" value="Genomic_DNA"/>
</dbReference>
<dbReference type="CDD" id="cd11043">
    <property type="entry name" value="CYP90-like"/>
    <property type="match status" value="1"/>
</dbReference>
<dbReference type="PROSITE" id="PS00086">
    <property type="entry name" value="CYTOCHROME_P450"/>
    <property type="match status" value="1"/>
</dbReference>
<keyword evidence="2 7" id="KW-0349">Heme</keyword>
<comment type="cofactor">
    <cofactor evidence="7">
        <name>heme</name>
        <dbReference type="ChEBI" id="CHEBI:30413"/>
    </cofactor>
</comment>
<dbReference type="InterPro" id="IPR017972">
    <property type="entry name" value="Cyt_P450_CS"/>
</dbReference>
<dbReference type="InterPro" id="IPR001128">
    <property type="entry name" value="Cyt_P450"/>
</dbReference>
<comment type="similarity">
    <text evidence="1 8">Belongs to the cytochrome P450 family.</text>
</comment>
<reference evidence="10 11" key="1">
    <citation type="submission" date="2024-09" db="EMBL/GenBank/DDBJ databases">
        <title>Chromosome-scale assembly of Riccia sorocarpa.</title>
        <authorList>
            <person name="Paukszto L."/>
        </authorList>
    </citation>
    <scope>NUCLEOTIDE SEQUENCE [LARGE SCALE GENOMIC DNA]</scope>
    <source>
        <strain evidence="10">LP-2024</strain>
        <tissue evidence="10">Aerial parts of the thallus</tissue>
    </source>
</reference>
<dbReference type="SUPFAM" id="SSF48264">
    <property type="entry name" value="Cytochrome P450"/>
    <property type="match status" value="1"/>
</dbReference>
<keyword evidence="9" id="KW-1133">Transmembrane helix</keyword>
<accession>A0ABD3I5N3</accession>
<feature type="transmembrane region" description="Helical" evidence="9">
    <location>
        <begin position="298"/>
        <end position="321"/>
    </location>
</feature>
<evidence type="ECO:0000313" key="10">
    <source>
        <dbReference type="EMBL" id="KAL3699015.1"/>
    </source>
</evidence>
<comment type="caution">
    <text evidence="10">The sequence shown here is derived from an EMBL/GenBank/DDBJ whole genome shotgun (WGS) entry which is preliminary data.</text>
</comment>
<dbReference type="Gene3D" id="1.10.630.10">
    <property type="entry name" value="Cytochrome P450"/>
    <property type="match status" value="1"/>
</dbReference>
<feature type="transmembrane region" description="Helical" evidence="9">
    <location>
        <begin position="20"/>
        <end position="39"/>
    </location>
</feature>
<evidence type="ECO:0000256" key="3">
    <source>
        <dbReference type="ARBA" id="ARBA00022723"/>
    </source>
</evidence>
<keyword evidence="5 7" id="KW-0408">Iron</keyword>
<proteinExistence type="inferred from homology"/>
<protein>
    <recommendedName>
        <fullName evidence="12">Cytochrome P450</fullName>
    </recommendedName>
</protein>
<sequence>MASMWKGQFPTLSEHGYMTLIIVLAVTVLWLLWSVSGYLRNRNQLPLPPGHFGFPFIGQTFNYVLASRTADGIRLWIKEQINKYGPLFKWRFMGNWVVMLEQPEGNKFIFQSEGTLNHTFWPDAIAALFGPESLETISGEHHKLIRRHMNRFFDHSAMSRYLDGVNRNAVRHFTNHWQGKEQVVALDMKNLYTFSTICNLLLSVEEGPLMDKFLVNCSKWAIGLTCLPINLPGCQYYEALKARKVILRMLDRMLEQRRMEIAEDQLLEGAKVDVLSSLLTVPDEKGTFLPDSCVKDNILLMLVAGFDTSSSVLAMTIYYIAKNPSVYDEIIKEHKLIMEEKRRLGKDDDTLSMEEISAMKYTWSVLKETLRLHPPGTGSFRKTVTDLDYKGHHIPKGWLLMWSNQHSHYNPRYFKEPLKFDPSRWNVPPAPFSYLPFGGGAHTCLGNEFAKMEMLVFIHHLVRRYCWSLVDPNYSEVIMRDPFPRTPNKTLIIMKQLLNF</sequence>
<dbReference type="AlphaFoldDB" id="A0ABD3I5N3"/>
<dbReference type="Pfam" id="PF00067">
    <property type="entry name" value="p450"/>
    <property type="match status" value="1"/>
</dbReference>
<dbReference type="PANTHER" id="PTHR24286">
    <property type="entry name" value="CYTOCHROME P450 26"/>
    <property type="match status" value="1"/>
</dbReference>
<evidence type="ECO:0000256" key="9">
    <source>
        <dbReference type="SAM" id="Phobius"/>
    </source>
</evidence>
<evidence type="ECO:0008006" key="12">
    <source>
        <dbReference type="Google" id="ProtNLM"/>
    </source>
</evidence>
<keyword evidence="4 8" id="KW-0560">Oxidoreductase</keyword>
<evidence type="ECO:0000256" key="5">
    <source>
        <dbReference type="ARBA" id="ARBA00023004"/>
    </source>
</evidence>
<keyword evidence="11" id="KW-1185">Reference proteome</keyword>
<keyword evidence="9" id="KW-0812">Transmembrane</keyword>
<evidence type="ECO:0000256" key="8">
    <source>
        <dbReference type="RuleBase" id="RU000461"/>
    </source>
</evidence>
<dbReference type="PRINTS" id="PR00385">
    <property type="entry name" value="P450"/>
</dbReference>
<dbReference type="Proteomes" id="UP001633002">
    <property type="component" value="Unassembled WGS sequence"/>
</dbReference>
<evidence type="ECO:0000256" key="7">
    <source>
        <dbReference type="PIRSR" id="PIRSR602401-1"/>
    </source>
</evidence>
<feature type="binding site" description="axial binding residue" evidence="7">
    <location>
        <position position="444"/>
    </location>
    <ligand>
        <name>heme</name>
        <dbReference type="ChEBI" id="CHEBI:30413"/>
    </ligand>
    <ligandPart>
        <name>Fe</name>
        <dbReference type="ChEBI" id="CHEBI:18248"/>
    </ligandPart>
</feature>
<dbReference type="InterPro" id="IPR002401">
    <property type="entry name" value="Cyt_P450_E_grp-I"/>
</dbReference>
<dbReference type="InterPro" id="IPR036396">
    <property type="entry name" value="Cyt_P450_sf"/>
</dbReference>
<keyword evidence="3 7" id="KW-0479">Metal-binding</keyword>
<gene>
    <name evidence="10" type="ORF">R1sor_017037</name>
</gene>
<dbReference type="PANTHER" id="PTHR24286:SF384">
    <property type="entry name" value="P450, PUTATIVE (EUROFUNG)-RELATED"/>
    <property type="match status" value="1"/>
</dbReference>
<keyword evidence="9" id="KW-0472">Membrane</keyword>
<evidence type="ECO:0000313" key="11">
    <source>
        <dbReference type="Proteomes" id="UP001633002"/>
    </source>
</evidence>
<name>A0ABD3I5N3_9MARC</name>
<dbReference type="PRINTS" id="PR00463">
    <property type="entry name" value="EP450I"/>
</dbReference>
<dbReference type="GO" id="GO:0004497">
    <property type="term" value="F:monooxygenase activity"/>
    <property type="evidence" value="ECO:0007669"/>
    <property type="project" value="UniProtKB-KW"/>
</dbReference>
<organism evidence="10 11">
    <name type="scientific">Riccia sorocarpa</name>
    <dbReference type="NCBI Taxonomy" id="122646"/>
    <lineage>
        <taxon>Eukaryota</taxon>
        <taxon>Viridiplantae</taxon>
        <taxon>Streptophyta</taxon>
        <taxon>Embryophyta</taxon>
        <taxon>Marchantiophyta</taxon>
        <taxon>Marchantiopsida</taxon>
        <taxon>Marchantiidae</taxon>
        <taxon>Marchantiales</taxon>
        <taxon>Ricciaceae</taxon>
        <taxon>Riccia</taxon>
    </lineage>
</organism>
<evidence type="ECO:0000256" key="1">
    <source>
        <dbReference type="ARBA" id="ARBA00010617"/>
    </source>
</evidence>
<evidence type="ECO:0000256" key="4">
    <source>
        <dbReference type="ARBA" id="ARBA00023002"/>
    </source>
</evidence>
<evidence type="ECO:0000256" key="6">
    <source>
        <dbReference type="ARBA" id="ARBA00023033"/>
    </source>
</evidence>